<dbReference type="SMART" id="SM00388">
    <property type="entry name" value="HisKA"/>
    <property type="match status" value="1"/>
</dbReference>
<dbReference type="InterPro" id="IPR005467">
    <property type="entry name" value="His_kinase_dom"/>
</dbReference>
<dbReference type="Pfam" id="PF01590">
    <property type="entry name" value="GAF"/>
    <property type="match status" value="1"/>
</dbReference>
<keyword evidence="6 19" id="KW-0597">Phosphoprotein</keyword>
<name>A0A1Z4GF69_9CYAN</name>
<evidence type="ECO:0000256" key="7">
    <source>
        <dbReference type="ARBA" id="ARBA00022606"/>
    </source>
</evidence>
<evidence type="ECO:0000259" key="23">
    <source>
        <dbReference type="PROSITE" id="PS50110"/>
    </source>
</evidence>
<keyword evidence="12" id="KW-0067">ATP-binding</keyword>
<dbReference type="SMART" id="SM00448">
    <property type="entry name" value="REC"/>
    <property type="match status" value="1"/>
</dbReference>
<evidence type="ECO:0000256" key="8">
    <source>
        <dbReference type="ARBA" id="ARBA00022679"/>
    </source>
</evidence>
<dbReference type="Pfam" id="PF00512">
    <property type="entry name" value="HisKA"/>
    <property type="match status" value="1"/>
</dbReference>
<dbReference type="CDD" id="cd17546">
    <property type="entry name" value="REC_hyHK_CKI1_RcsC-like"/>
    <property type="match status" value="1"/>
</dbReference>
<dbReference type="PROSITE" id="PS50046">
    <property type="entry name" value="PHYTOCHROME_2"/>
    <property type="match status" value="1"/>
</dbReference>
<comment type="subcellular location">
    <subcellularLocation>
        <location evidence="2">Membrane</location>
    </subcellularLocation>
</comment>
<dbReference type="SUPFAM" id="SSF52172">
    <property type="entry name" value="CheY-like"/>
    <property type="match status" value="1"/>
</dbReference>
<dbReference type="Pfam" id="PF08446">
    <property type="entry name" value="PAS_2"/>
    <property type="match status" value="1"/>
</dbReference>
<proteinExistence type="inferred from homology"/>
<dbReference type="InterPro" id="IPR013654">
    <property type="entry name" value="PAS_2"/>
</dbReference>
<dbReference type="Gene3D" id="3.30.450.40">
    <property type="match status" value="1"/>
</dbReference>
<dbReference type="PANTHER" id="PTHR45339:SF1">
    <property type="entry name" value="HYBRID SIGNAL TRANSDUCTION HISTIDINE KINASE J"/>
    <property type="match status" value="1"/>
</dbReference>
<evidence type="ECO:0000256" key="15">
    <source>
        <dbReference type="ARBA" id="ARBA00023012"/>
    </source>
</evidence>
<dbReference type="PROSITE" id="PS50109">
    <property type="entry name" value="HIS_KIN"/>
    <property type="match status" value="1"/>
</dbReference>
<dbReference type="AlphaFoldDB" id="A0A1Z4GF69"/>
<dbReference type="Proteomes" id="UP000218287">
    <property type="component" value="Chromosome"/>
</dbReference>
<evidence type="ECO:0000256" key="14">
    <source>
        <dbReference type="ARBA" id="ARBA00022991"/>
    </source>
</evidence>
<dbReference type="CDD" id="cd00130">
    <property type="entry name" value="PAS"/>
    <property type="match status" value="1"/>
</dbReference>
<keyword evidence="13" id="KW-1133">Transmembrane helix</keyword>
<dbReference type="Gene3D" id="1.10.287.130">
    <property type="match status" value="1"/>
</dbReference>
<comment type="catalytic activity">
    <reaction evidence="1">
        <text>ATP + protein L-histidine = ADP + protein N-phospho-L-histidine.</text>
        <dbReference type="EC" id="2.7.13.3"/>
    </reaction>
</comment>
<evidence type="ECO:0000256" key="5">
    <source>
        <dbReference type="ARBA" id="ARBA00022543"/>
    </source>
</evidence>
<keyword evidence="11 24" id="KW-0418">Kinase</keyword>
<keyword evidence="14" id="KW-0157">Chromophore</keyword>
<dbReference type="SUPFAM" id="SSF55785">
    <property type="entry name" value="PYP-like sensor domain (PAS domain)"/>
    <property type="match status" value="1"/>
</dbReference>
<evidence type="ECO:0000313" key="25">
    <source>
        <dbReference type="Proteomes" id="UP000218287"/>
    </source>
</evidence>
<organism evidence="24 25">
    <name type="scientific">Anabaenopsis circularis NIES-21</name>
    <dbReference type="NCBI Taxonomy" id="1085406"/>
    <lineage>
        <taxon>Bacteria</taxon>
        <taxon>Bacillati</taxon>
        <taxon>Cyanobacteriota</taxon>
        <taxon>Cyanophyceae</taxon>
        <taxon>Nostocales</taxon>
        <taxon>Nodulariaceae</taxon>
        <taxon>Anabaenopsis</taxon>
    </lineage>
</organism>
<dbReference type="GO" id="GO:0016020">
    <property type="term" value="C:membrane"/>
    <property type="evidence" value="ECO:0007669"/>
    <property type="project" value="UniProtKB-SubCell"/>
</dbReference>
<dbReference type="CDD" id="cd16922">
    <property type="entry name" value="HATPase_EvgS-ArcB-TorS-like"/>
    <property type="match status" value="1"/>
</dbReference>
<dbReference type="Gene3D" id="3.30.565.10">
    <property type="entry name" value="Histidine kinase-like ATPase, C-terminal domain"/>
    <property type="match status" value="1"/>
</dbReference>
<evidence type="ECO:0000256" key="20">
    <source>
        <dbReference type="SAM" id="Coils"/>
    </source>
</evidence>
<dbReference type="FunFam" id="1.10.287.130:FF:000004">
    <property type="entry name" value="Ethylene receptor 1"/>
    <property type="match status" value="1"/>
</dbReference>
<dbReference type="InterPro" id="IPR013515">
    <property type="entry name" value="Phytochrome_cen-reg"/>
</dbReference>
<evidence type="ECO:0000256" key="11">
    <source>
        <dbReference type="ARBA" id="ARBA00022777"/>
    </source>
</evidence>
<keyword evidence="20" id="KW-0175">Coiled coil</keyword>
<protein>
    <recommendedName>
        <fullName evidence="18">Circadian input-output histidine kinase CikA</fullName>
        <ecNumber evidence="4">2.7.13.3</ecNumber>
    </recommendedName>
</protein>
<dbReference type="EC" id="2.7.13.3" evidence="4"/>
<dbReference type="InterPro" id="IPR001789">
    <property type="entry name" value="Sig_transdc_resp-reg_receiver"/>
</dbReference>
<dbReference type="SUPFAM" id="SSF55781">
    <property type="entry name" value="GAF domain-like"/>
    <property type="match status" value="2"/>
</dbReference>
<comment type="similarity">
    <text evidence="3">In the N-terminal section; belongs to the phytochrome family.</text>
</comment>
<feature type="modified residue" description="4-aspartylphosphate" evidence="19">
    <location>
        <position position="836"/>
    </location>
</feature>
<evidence type="ECO:0000256" key="17">
    <source>
        <dbReference type="ARBA" id="ARBA00023170"/>
    </source>
</evidence>
<keyword evidence="10" id="KW-0547">Nucleotide-binding</keyword>
<dbReference type="InterPro" id="IPR036890">
    <property type="entry name" value="HATPase_C_sf"/>
</dbReference>
<dbReference type="InterPro" id="IPR003018">
    <property type="entry name" value="GAF"/>
</dbReference>
<dbReference type="OrthoDB" id="9760752at2"/>
<evidence type="ECO:0000256" key="3">
    <source>
        <dbReference type="ARBA" id="ARBA00006402"/>
    </source>
</evidence>
<sequence length="994" mass="112855">MLNSDTIDIIDCTHEPIHIPGYIQPHGLLLALEKTQLKIIQVSENTAQFFGIPAADLIGQDLSYLFALEQIQLINDYLQQEILTFVHLFELKSQLHNIGGENFPKVFLGTMQRSHNVLILELEPHSYPISSPFLGYYHLLETTVSQIVRAKNSSELFQIIVKEVRRITQFDRVMLYRLEADYSGVVIAEDKQSHLESYLELHYPASDIPAQARQLYYEKWLRLIPDINYQPVQLIPPHISLDLSGATLRSVSPWHIEYLQNMGVTATMCISLINQNRLWGLIACHNYTPKKVDYETRKICEFIGQFASVELLNQKERALNSYRQQVKVIQEQLRQALSNKLEYIGNVFQRNESNLLNLVQAQGVAILLEEQLTLIGQTPAEPEMRKLINWLSEQKPPEIFSTDSLPQLYPPAKKFKDKVSGILAISIFLNQRSYHIIWLRPEQVQTVNWAGNPHTSISVTSDQTLRLTPRKSFERWKQTVQDKSYPWQNFEIEVAQEMKNNLMLAALEFSHVALQQAAEQAEIANRAKSQFLAKMSHELRTPLNAILGFTQIMTRNSSLSQDDKEHLDIISRSGEHLLALINDVLEMSKIEAGQITLNESCFDLYRLIYSIQEMFALKASDKGLNIITELSSEVNQYVCGDEGKLRQILINLLGNAIKFTIVGHVALRVSYADHASFPEESDKITVEFAVEDTGPGIANEDLELIFEAFAQAKGGRQFMQGTGLGLAISRQFARLMGGDIRTHSVLGQGSTFTCSVQMTVVDKVDVLPSTQLTRRVIGLEPGQPKYRILIVEDVLENRQLMVKLLKFVGFDVCAAENGLTAVDICKAWQPHLIWMDIQMPVMNGYEATKQIRAYTQSKVLAIIALTASAFEEDRQEILQVGCDDFVAKPFEETVLFDKMAQYLGVRYIYAENQQQNPPELKHQSPKLTVSDLADMPANWIAQVHEAALMIDDEKLYQLFQEIPANKAQLAAALKDLVDNFHLETVINLTKTILD</sequence>
<evidence type="ECO:0000256" key="16">
    <source>
        <dbReference type="ARBA" id="ARBA00023136"/>
    </source>
</evidence>
<keyword evidence="8" id="KW-0808">Transferase</keyword>
<dbReference type="Gene3D" id="3.40.50.2300">
    <property type="match status" value="1"/>
</dbReference>
<dbReference type="Pfam" id="PF02518">
    <property type="entry name" value="HATPase_c"/>
    <property type="match status" value="1"/>
</dbReference>
<dbReference type="InterPro" id="IPR003661">
    <property type="entry name" value="HisK_dim/P_dom"/>
</dbReference>
<dbReference type="SUPFAM" id="SSF55874">
    <property type="entry name" value="ATPase domain of HSP90 chaperone/DNA topoisomerase II/histidine kinase"/>
    <property type="match status" value="1"/>
</dbReference>
<dbReference type="InterPro" id="IPR036097">
    <property type="entry name" value="HisK_dim/P_sf"/>
</dbReference>
<evidence type="ECO:0000259" key="22">
    <source>
        <dbReference type="PROSITE" id="PS50109"/>
    </source>
</evidence>
<dbReference type="InterPro" id="IPR043150">
    <property type="entry name" value="Phytochrome_PHY_sf"/>
</dbReference>
<dbReference type="InterPro" id="IPR000014">
    <property type="entry name" value="PAS"/>
</dbReference>
<dbReference type="InterPro" id="IPR016132">
    <property type="entry name" value="Phyto_chromo_attachment"/>
</dbReference>
<keyword evidence="17" id="KW-0675">Receptor</keyword>
<evidence type="ECO:0000256" key="2">
    <source>
        <dbReference type="ARBA" id="ARBA00004370"/>
    </source>
</evidence>
<evidence type="ECO:0000256" key="4">
    <source>
        <dbReference type="ARBA" id="ARBA00012438"/>
    </source>
</evidence>
<reference evidence="24 25" key="1">
    <citation type="submission" date="2017-06" db="EMBL/GenBank/DDBJ databases">
        <title>Genome sequencing of cyanobaciteial culture collection at National Institute for Environmental Studies (NIES).</title>
        <authorList>
            <person name="Hirose Y."/>
            <person name="Shimura Y."/>
            <person name="Fujisawa T."/>
            <person name="Nakamura Y."/>
            <person name="Kawachi M."/>
        </authorList>
    </citation>
    <scope>NUCLEOTIDE SEQUENCE [LARGE SCALE GENOMIC DNA]</scope>
    <source>
        <strain evidence="24 25">NIES-21</strain>
    </source>
</reference>
<dbReference type="SMART" id="SM00065">
    <property type="entry name" value="GAF"/>
    <property type="match status" value="1"/>
</dbReference>
<dbReference type="GO" id="GO:0006355">
    <property type="term" value="P:regulation of DNA-templated transcription"/>
    <property type="evidence" value="ECO:0007669"/>
    <property type="project" value="InterPro"/>
</dbReference>
<evidence type="ECO:0000256" key="10">
    <source>
        <dbReference type="ARBA" id="ARBA00022741"/>
    </source>
</evidence>
<feature type="domain" description="Response regulatory" evidence="23">
    <location>
        <begin position="787"/>
        <end position="903"/>
    </location>
</feature>
<evidence type="ECO:0000313" key="24">
    <source>
        <dbReference type="EMBL" id="BAY16129.1"/>
    </source>
</evidence>
<dbReference type="Gene3D" id="3.30.450.20">
    <property type="entry name" value="PAS domain"/>
    <property type="match status" value="1"/>
</dbReference>
<keyword evidence="25" id="KW-1185">Reference proteome</keyword>
<dbReference type="FunFam" id="3.30.565.10:FF:000010">
    <property type="entry name" value="Sensor histidine kinase RcsC"/>
    <property type="match status" value="1"/>
</dbReference>
<feature type="domain" description="Phytochrome chromophore attachment site" evidence="21">
    <location>
        <begin position="152"/>
        <end position="305"/>
    </location>
</feature>
<evidence type="ECO:0000256" key="18">
    <source>
        <dbReference type="ARBA" id="ARBA00074306"/>
    </source>
</evidence>
<keyword evidence="9" id="KW-0812">Transmembrane</keyword>
<evidence type="ECO:0000259" key="21">
    <source>
        <dbReference type="PROSITE" id="PS50046"/>
    </source>
</evidence>
<dbReference type="InterPro" id="IPR035965">
    <property type="entry name" value="PAS-like_dom_sf"/>
</dbReference>
<dbReference type="SMART" id="SM00387">
    <property type="entry name" value="HATPase_c"/>
    <property type="match status" value="1"/>
</dbReference>
<keyword evidence="5" id="KW-0600">Photoreceptor protein</keyword>
<dbReference type="InterPro" id="IPR004358">
    <property type="entry name" value="Sig_transdc_His_kin-like_C"/>
</dbReference>
<dbReference type="SUPFAM" id="SSF47384">
    <property type="entry name" value="Homodimeric domain of signal transducing histidine kinase"/>
    <property type="match status" value="1"/>
</dbReference>
<evidence type="ECO:0000256" key="9">
    <source>
        <dbReference type="ARBA" id="ARBA00022692"/>
    </source>
</evidence>
<keyword evidence="15" id="KW-0902">Two-component regulatory system</keyword>
<dbReference type="Pfam" id="PF00072">
    <property type="entry name" value="Response_reg"/>
    <property type="match status" value="1"/>
</dbReference>
<dbReference type="InterPro" id="IPR003594">
    <property type="entry name" value="HATPase_dom"/>
</dbReference>
<feature type="coiled-coil region" evidence="20">
    <location>
        <begin position="312"/>
        <end position="339"/>
    </location>
</feature>
<gene>
    <name evidence="24" type="ORF">NIES21_19520</name>
</gene>
<dbReference type="PANTHER" id="PTHR45339">
    <property type="entry name" value="HYBRID SIGNAL TRANSDUCTION HISTIDINE KINASE J"/>
    <property type="match status" value="1"/>
</dbReference>
<dbReference type="EMBL" id="AP018174">
    <property type="protein sequence ID" value="BAY16129.1"/>
    <property type="molecule type" value="Genomic_DNA"/>
</dbReference>
<evidence type="ECO:0000256" key="12">
    <source>
        <dbReference type="ARBA" id="ARBA00022840"/>
    </source>
</evidence>
<dbReference type="GO" id="GO:0009881">
    <property type="term" value="F:photoreceptor activity"/>
    <property type="evidence" value="ECO:0007669"/>
    <property type="project" value="UniProtKB-KW"/>
</dbReference>
<dbReference type="CDD" id="cd00082">
    <property type="entry name" value="HisKA"/>
    <property type="match status" value="1"/>
</dbReference>
<evidence type="ECO:0000256" key="13">
    <source>
        <dbReference type="ARBA" id="ARBA00022989"/>
    </source>
</evidence>
<keyword evidence="7" id="KW-0716">Sensory transduction</keyword>
<evidence type="ECO:0000256" key="19">
    <source>
        <dbReference type="PROSITE-ProRule" id="PRU00169"/>
    </source>
</evidence>
<dbReference type="GO" id="GO:0009584">
    <property type="term" value="P:detection of visible light"/>
    <property type="evidence" value="ECO:0007669"/>
    <property type="project" value="InterPro"/>
</dbReference>
<dbReference type="PRINTS" id="PR00344">
    <property type="entry name" value="BCTRLSENSOR"/>
</dbReference>
<evidence type="ECO:0000256" key="6">
    <source>
        <dbReference type="ARBA" id="ARBA00022553"/>
    </source>
</evidence>
<dbReference type="PROSITE" id="PS50110">
    <property type="entry name" value="RESPONSE_REGULATORY"/>
    <property type="match status" value="1"/>
</dbReference>
<dbReference type="InterPro" id="IPR011006">
    <property type="entry name" value="CheY-like_superfamily"/>
</dbReference>
<dbReference type="GO" id="GO:0005524">
    <property type="term" value="F:ATP binding"/>
    <property type="evidence" value="ECO:0007669"/>
    <property type="project" value="UniProtKB-KW"/>
</dbReference>
<accession>A0A1Z4GF69</accession>
<dbReference type="InterPro" id="IPR029016">
    <property type="entry name" value="GAF-like_dom_sf"/>
</dbReference>
<evidence type="ECO:0000256" key="1">
    <source>
        <dbReference type="ARBA" id="ARBA00000085"/>
    </source>
</evidence>
<dbReference type="Gene3D" id="3.30.450.270">
    <property type="match status" value="1"/>
</dbReference>
<feature type="domain" description="Histidine kinase" evidence="22">
    <location>
        <begin position="534"/>
        <end position="760"/>
    </location>
</feature>
<dbReference type="Pfam" id="PF00360">
    <property type="entry name" value="PHY"/>
    <property type="match status" value="1"/>
</dbReference>
<keyword evidence="16" id="KW-0472">Membrane</keyword>
<dbReference type="GO" id="GO:0000155">
    <property type="term" value="F:phosphorelay sensor kinase activity"/>
    <property type="evidence" value="ECO:0007669"/>
    <property type="project" value="InterPro"/>
</dbReference>